<sequence>MKLSTLFKRFCVSLSSSYCEDSDNTSSTYIDWSDFSDESQQTPERSFRLLNIRRDWNRHLDSNGQPRRFDIEHLMYLRHQVLCNRSKDVCPLCGVGNQAFTATTNQLSQVDDPMGHRRVRFDMNTELIDEDSDYEFDIASSECDSSIESSFFDTDSINESEKAIYAEGVNNNSLYFGFNSMEYVQQKETLDSRLYGLPIPGESSISTIETVTNAPTDDAGGLYKLPNNHIHSTEEDFGFKDLENSDIHTSGISDNLESDQRIHTTLDPTNGIFFNCMNKIEFIGDCCQTSSVKGKTAPNAVSTPDNENISFTNTECGDMRLISNSHLSCSNVDEEDDYIGNSIFEYSTIYLSYLKNVKIPPSTGSEENLWLAHYQQQQRSKQEELHKLKEGKEEKQRHGFFVNSASQNNIIITQT</sequence>
<protein>
    <submittedName>
        <fullName evidence="1">Uncharacterized protein</fullName>
    </submittedName>
</protein>
<dbReference type="EMBL" id="JANBPU010000413">
    <property type="protein sequence ID" value="KAJ1911756.1"/>
    <property type="molecule type" value="Genomic_DNA"/>
</dbReference>
<gene>
    <name evidence="1" type="ORF">H4219_005840</name>
</gene>
<comment type="caution">
    <text evidence="1">The sequence shown here is derived from an EMBL/GenBank/DDBJ whole genome shotgun (WGS) entry which is preliminary data.</text>
</comment>
<dbReference type="AlphaFoldDB" id="A0A9W8DJ22"/>
<proteinExistence type="predicted"/>
<dbReference type="Proteomes" id="UP001150538">
    <property type="component" value="Unassembled WGS sequence"/>
</dbReference>
<accession>A0A9W8DJ22</accession>
<reference evidence="1" key="1">
    <citation type="submission" date="2022-07" db="EMBL/GenBank/DDBJ databases">
        <title>Phylogenomic reconstructions and comparative analyses of Kickxellomycotina fungi.</title>
        <authorList>
            <person name="Reynolds N.K."/>
            <person name="Stajich J.E."/>
            <person name="Barry K."/>
            <person name="Grigoriev I.V."/>
            <person name="Crous P."/>
            <person name="Smith M.E."/>
        </authorList>
    </citation>
    <scope>NUCLEOTIDE SEQUENCE</scope>
    <source>
        <strain evidence="1">NBRC 100468</strain>
    </source>
</reference>
<name>A0A9W8DJ22_9FUNG</name>
<organism evidence="1 2">
    <name type="scientific">Mycoemilia scoparia</name>
    <dbReference type="NCBI Taxonomy" id="417184"/>
    <lineage>
        <taxon>Eukaryota</taxon>
        <taxon>Fungi</taxon>
        <taxon>Fungi incertae sedis</taxon>
        <taxon>Zoopagomycota</taxon>
        <taxon>Kickxellomycotina</taxon>
        <taxon>Kickxellomycetes</taxon>
        <taxon>Kickxellales</taxon>
        <taxon>Kickxellaceae</taxon>
        <taxon>Mycoemilia</taxon>
    </lineage>
</organism>
<keyword evidence="2" id="KW-1185">Reference proteome</keyword>
<evidence type="ECO:0000313" key="1">
    <source>
        <dbReference type="EMBL" id="KAJ1911756.1"/>
    </source>
</evidence>
<evidence type="ECO:0000313" key="2">
    <source>
        <dbReference type="Proteomes" id="UP001150538"/>
    </source>
</evidence>